<keyword evidence="3" id="KW-0050">Antiport</keyword>
<protein>
    <submittedName>
        <fullName evidence="10">Sodium:proton antiporter</fullName>
    </submittedName>
</protein>
<dbReference type="GO" id="GO:1902600">
    <property type="term" value="P:proton transmembrane transport"/>
    <property type="evidence" value="ECO:0007669"/>
    <property type="project" value="InterPro"/>
</dbReference>
<feature type="domain" description="Cation/H+ exchanger transmembrane" evidence="9">
    <location>
        <begin position="18"/>
        <end position="404"/>
    </location>
</feature>
<dbReference type="Pfam" id="PF00999">
    <property type="entry name" value="Na_H_Exchanger"/>
    <property type="match status" value="1"/>
</dbReference>
<organism evidence="10 11">
    <name type="scientific">Dokdonia sinensis</name>
    <dbReference type="NCBI Taxonomy" id="2479847"/>
    <lineage>
        <taxon>Bacteria</taxon>
        <taxon>Pseudomonadati</taxon>
        <taxon>Bacteroidota</taxon>
        <taxon>Flavobacteriia</taxon>
        <taxon>Flavobacteriales</taxon>
        <taxon>Flavobacteriaceae</taxon>
        <taxon>Dokdonia</taxon>
    </lineage>
</organism>
<keyword evidence="2" id="KW-0813">Transport</keyword>
<evidence type="ECO:0000256" key="1">
    <source>
        <dbReference type="ARBA" id="ARBA00004651"/>
    </source>
</evidence>
<comment type="caution">
    <text evidence="10">The sequence shown here is derived from an EMBL/GenBank/DDBJ whole genome shotgun (WGS) entry which is preliminary data.</text>
</comment>
<dbReference type="PANTHER" id="PTHR32507">
    <property type="entry name" value="NA(+)/H(+) ANTIPORTER 1"/>
    <property type="match status" value="1"/>
</dbReference>
<gene>
    <name evidence="10" type="ORF">EAX61_07655</name>
</gene>
<keyword evidence="7 8" id="KW-0472">Membrane</keyword>
<dbReference type="Proteomes" id="UP000281985">
    <property type="component" value="Unassembled WGS sequence"/>
</dbReference>
<feature type="transmembrane region" description="Helical" evidence="8">
    <location>
        <begin position="198"/>
        <end position="223"/>
    </location>
</feature>
<dbReference type="GO" id="GO:0015297">
    <property type="term" value="F:antiporter activity"/>
    <property type="evidence" value="ECO:0007669"/>
    <property type="project" value="UniProtKB-KW"/>
</dbReference>
<dbReference type="EMBL" id="REFV01000006">
    <property type="protein sequence ID" value="RMB59453.1"/>
    <property type="molecule type" value="Genomic_DNA"/>
</dbReference>
<feature type="transmembrane region" description="Helical" evidence="8">
    <location>
        <begin position="96"/>
        <end position="118"/>
    </location>
</feature>
<dbReference type="RefSeq" id="WP_121917091.1">
    <property type="nucleotide sequence ID" value="NZ_REFV01000006.1"/>
</dbReference>
<feature type="transmembrane region" description="Helical" evidence="8">
    <location>
        <begin position="387"/>
        <end position="411"/>
    </location>
</feature>
<feature type="transmembrane region" description="Helical" evidence="8">
    <location>
        <begin position="66"/>
        <end position="84"/>
    </location>
</feature>
<evidence type="ECO:0000256" key="4">
    <source>
        <dbReference type="ARBA" id="ARBA00022692"/>
    </source>
</evidence>
<feature type="transmembrane region" description="Helical" evidence="8">
    <location>
        <begin position="34"/>
        <end position="54"/>
    </location>
</feature>
<dbReference type="InterPro" id="IPR006153">
    <property type="entry name" value="Cation/H_exchanger_TM"/>
</dbReference>
<keyword evidence="4 8" id="KW-0812">Transmembrane</keyword>
<evidence type="ECO:0000256" key="6">
    <source>
        <dbReference type="ARBA" id="ARBA00023065"/>
    </source>
</evidence>
<reference evidence="10 11" key="1">
    <citation type="submission" date="2018-10" db="EMBL/GenBank/DDBJ databases">
        <title>Dokdonia luteus sp. nov., isolated from sea water.</title>
        <authorList>
            <person name="Zhou L.Y."/>
            <person name="Du Z.J."/>
        </authorList>
    </citation>
    <scope>NUCLEOTIDE SEQUENCE [LARGE SCALE GENOMIC DNA]</scope>
    <source>
        <strain evidence="10 11">SH27</strain>
    </source>
</reference>
<evidence type="ECO:0000313" key="10">
    <source>
        <dbReference type="EMBL" id="RMB59453.1"/>
    </source>
</evidence>
<evidence type="ECO:0000313" key="11">
    <source>
        <dbReference type="Proteomes" id="UP000281985"/>
    </source>
</evidence>
<evidence type="ECO:0000256" key="2">
    <source>
        <dbReference type="ARBA" id="ARBA00022448"/>
    </source>
</evidence>
<evidence type="ECO:0000256" key="8">
    <source>
        <dbReference type="SAM" id="Phobius"/>
    </source>
</evidence>
<feature type="transmembrane region" description="Helical" evidence="8">
    <location>
        <begin position="296"/>
        <end position="318"/>
    </location>
</feature>
<comment type="subcellular location">
    <subcellularLocation>
        <location evidence="1">Cell membrane</location>
        <topology evidence="1">Multi-pass membrane protein</topology>
    </subcellularLocation>
</comment>
<dbReference type="AlphaFoldDB" id="A0A3M0GCZ5"/>
<keyword evidence="5 8" id="KW-1133">Transmembrane helix</keyword>
<accession>A0A3M0GCZ5</accession>
<feature type="transmembrane region" description="Helical" evidence="8">
    <location>
        <begin position="235"/>
        <end position="252"/>
    </location>
</feature>
<feature type="transmembrane region" description="Helical" evidence="8">
    <location>
        <begin position="6"/>
        <end position="27"/>
    </location>
</feature>
<name>A0A3M0GCZ5_9FLAO</name>
<evidence type="ECO:0000256" key="7">
    <source>
        <dbReference type="ARBA" id="ARBA00023136"/>
    </source>
</evidence>
<dbReference type="OrthoDB" id="9810860at2"/>
<evidence type="ECO:0000256" key="5">
    <source>
        <dbReference type="ARBA" id="ARBA00022989"/>
    </source>
</evidence>
<keyword evidence="6" id="KW-0406">Ion transport</keyword>
<dbReference type="GO" id="GO:0005886">
    <property type="term" value="C:plasma membrane"/>
    <property type="evidence" value="ECO:0007669"/>
    <property type="project" value="UniProtKB-SubCell"/>
</dbReference>
<proteinExistence type="predicted"/>
<evidence type="ECO:0000259" key="9">
    <source>
        <dbReference type="Pfam" id="PF00999"/>
    </source>
</evidence>
<evidence type="ECO:0000256" key="3">
    <source>
        <dbReference type="ARBA" id="ARBA00022449"/>
    </source>
</evidence>
<feature type="transmembrane region" description="Helical" evidence="8">
    <location>
        <begin position="355"/>
        <end position="375"/>
    </location>
</feature>
<dbReference type="PANTHER" id="PTHR32507:SF8">
    <property type="entry name" value="CNH1P"/>
    <property type="match status" value="1"/>
</dbReference>
<sequence>MTIEPYFLILAVVGLSVVLMAFLPIVGEKLRISYTIPLLLFGMILYSVGIPITWPDPLWPWEWTKILTELVVVISLMGAGLKIGHRYTWNDWKKPFRLVLITMPLFMILVFGIAHFVLGLNMALSVLLAAVLAPTDPVLASELQLEKHQDMHEKNTGLRFTLTGEAGINDGLAFPFVYLAILLSKIDTGVPFDWWEWSWFYVAYKLAGGILIGSLIGWLFSTALKQLDKERQNEILNGFVAVALTLFSYGVAEIALTYGFMSVFFTGIFIQYYRTKKDEDPHPDSNKMLLFVSESEKLLIVLWTILFGGAIMSGLLGLVGWIEALIALGIVLIIRPLFGYIALFGTDLGKHKRMAIGFFGIKGIGTLFYLSYAYLNGNFNFNEQVVGIVSYVLLFSILIHGLTSPSVIAYFKNKNETKD</sequence>
<feature type="transmembrane region" description="Helical" evidence="8">
    <location>
        <begin position="324"/>
        <end position="343"/>
    </location>
</feature>
<keyword evidence="11" id="KW-1185">Reference proteome</keyword>